<dbReference type="InterPro" id="IPR052447">
    <property type="entry name" value="Dermatan-Sulfate_Isomerase"/>
</dbReference>
<evidence type="ECO:0000256" key="7">
    <source>
        <dbReference type="ARBA" id="ARBA00023180"/>
    </source>
</evidence>
<dbReference type="Pfam" id="PF07940">
    <property type="entry name" value="Hepar_II_III_C"/>
    <property type="match status" value="1"/>
</dbReference>
<evidence type="ECO:0000256" key="2">
    <source>
        <dbReference type="ARBA" id="ARBA00004196"/>
    </source>
</evidence>
<dbReference type="RefSeq" id="WP_191615021.1">
    <property type="nucleotide sequence ID" value="NZ_JACYFG010000002.1"/>
</dbReference>
<evidence type="ECO:0000256" key="5">
    <source>
        <dbReference type="ARBA" id="ARBA00022989"/>
    </source>
</evidence>
<keyword evidence="6" id="KW-0472">Membrane</keyword>
<comment type="caution">
    <text evidence="10">The sequence shown here is derived from an EMBL/GenBank/DDBJ whole genome shotgun (WGS) entry which is preliminary data.</text>
</comment>
<dbReference type="PANTHER" id="PTHR15532">
    <property type="match status" value="1"/>
</dbReference>
<name>A0A927F4T1_9BACT</name>
<dbReference type="GO" id="GO:0016829">
    <property type="term" value="F:lyase activity"/>
    <property type="evidence" value="ECO:0007669"/>
    <property type="project" value="InterPro"/>
</dbReference>
<dbReference type="Gene3D" id="2.70.98.70">
    <property type="match status" value="1"/>
</dbReference>
<evidence type="ECO:0000259" key="9">
    <source>
        <dbReference type="Pfam" id="PF07940"/>
    </source>
</evidence>
<evidence type="ECO:0000256" key="8">
    <source>
        <dbReference type="ARBA" id="ARBA00023235"/>
    </source>
</evidence>
<evidence type="ECO:0000313" key="10">
    <source>
        <dbReference type="EMBL" id="MBD5777889.1"/>
    </source>
</evidence>
<dbReference type="AlphaFoldDB" id="A0A927F4T1"/>
<dbReference type="GO" id="GO:0016020">
    <property type="term" value="C:membrane"/>
    <property type="evidence" value="ECO:0007669"/>
    <property type="project" value="UniProtKB-SubCell"/>
</dbReference>
<dbReference type="Gene3D" id="1.50.10.100">
    <property type="entry name" value="Chondroitin AC/alginate lyase"/>
    <property type="match status" value="1"/>
</dbReference>
<keyword evidence="4" id="KW-0732">Signal</keyword>
<dbReference type="PANTHER" id="PTHR15532:SF5">
    <property type="entry name" value="SULFOTRANSFERASE DOMAIN-CONTAINING PROTEIN"/>
    <property type="match status" value="1"/>
</dbReference>
<dbReference type="InterPro" id="IPR012480">
    <property type="entry name" value="Hepar_II_III_C"/>
</dbReference>
<protein>
    <submittedName>
        <fullName evidence="10">Heparinase II/III family protein</fullName>
    </submittedName>
</protein>
<evidence type="ECO:0000256" key="4">
    <source>
        <dbReference type="ARBA" id="ARBA00022729"/>
    </source>
</evidence>
<keyword evidence="3" id="KW-0812">Transmembrane</keyword>
<keyword evidence="7" id="KW-0325">Glycoprotein</keyword>
<dbReference type="EMBL" id="JACYFG010000002">
    <property type="protein sequence ID" value="MBD5777889.1"/>
    <property type="molecule type" value="Genomic_DNA"/>
</dbReference>
<dbReference type="GO" id="GO:0030313">
    <property type="term" value="C:cell envelope"/>
    <property type="evidence" value="ECO:0007669"/>
    <property type="project" value="UniProtKB-SubCell"/>
</dbReference>
<accession>A0A927F4T1</accession>
<gene>
    <name evidence="10" type="ORF">IEN85_00080</name>
</gene>
<evidence type="ECO:0000256" key="6">
    <source>
        <dbReference type="ARBA" id="ARBA00023136"/>
    </source>
</evidence>
<dbReference type="GO" id="GO:0047757">
    <property type="term" value="F:chondroitin-glucuronate 5-epimerase activity"/>
    <property type="evidence" value="ECO:0007669"/>
    <property type="project" value="TreeGrafter"/>
</dbReference>
<evidence type="ECO:0000256" key="3">
    <source>
        <dbReference type="ARBA" id="ARBA00022692"/>
    </source>
</evidence>
<proteinExistence type="predicted"/>
<evidence type="ECO:0000256" key="1">
    <source>
        <dbReference type="ARBA" id="ARBA00004141"/>
    </source>
</evidence>
<comment type="subcellular location">
    <subcellularLocation>
        <location evidence="2">Cell envelope</location>
    </subcellularLocation>
    <subcellularLocation>
        <location evidence="1">Membrane</location>
        <topology evidence="1">Multi-pass membrane protein</topology>
    </subcellularLocation>
</comment>
<evidence type="ECO:0000313" key="11">
    <source>
        <dbReference type="Proteomes" id="UP000622317"/>
    </source>
</evidence>
<feature type="domain" description="Heparinase II/III-like C-terminal" evidence="9">
    <location>
        <begin position="401"/>
        <end position="550"/>
    </location>
</feature>
<keyword evidence="5" id="KW-1133">Transmembrane helix</keyword>
<sequence length="682" mass="75874">MMMNRRDALKVGGIALAGASLPPFPVWGGLNRGKESGRIFFEKEDIPRIRRNARTALLGSKYEEWASKGPQSVVDAWKKFEASGNIVYDLRDFWAAFERCSVVYIVEPTEEGRDALLFGFERVVALPKWDYLMDGEEDIGLMRAAMAVSRLLFAREALGDAFGDELNEGFLSVLAEKGAIPCERTILGMNQPESVAGWRYDPEHPFINEYSLENWPYFLGRTNLRGTSTMGLGLAALALRGRDSRCDQWMDTAVDSTYQVLSEFSPNGSYLEGLSYGAYALRLVLQFCEAHYRLMGDIDWAKAANWSGIIDDVAVMQAGKKSDGTPDVVNFSDASASIHPCVGSWIRERAGNEAAQHATENFAAPGYFLDFLWYRPGRSSEPPRDELKNYRTDLDWVICRSGWGAEDAVLAFRSGNPANHEHADRNSFLFKAFGERLLNDPFGAAYDRRDPKWTLRMTKAHNAILIGGRGHQYHEGEEGVNAGKAEAKILSFTDKGDHVWWTSDATHAYQLANDNVRKVLRTMVFLKPTVVVVLDQVQLAESAESIEARYFPDNRDGLAEVSRKGGNFELKRPGAILYGAFAANTPLSVTGRTLDFREDLVEGVSLEEPNELGDYPFVSAKSAPARRHELLTVLVAEQSGSGNRPELKARKSGSLWRFEANGMTGILDTRGDVPSVEIRNEG</sequence>
<dbReference type="Proteomes" id="UP000622317">
    <property type="component" value="Unassembled WGS sequence"/>
</dbReference>
<dbReference type="InterPro" id="IPR008929">
    <property type="entry name" value="Chondroitin_lyas"/>
</dbReference>
<reference evidence="10" key="1">
    <citation type="submission" date="2020-09" db="EMBL/GenBank/DDBJ databases">
        <title>Pelagicoccus enzymogenes sp. nov. with an EPS production, isolated from marine sediment.</title>
        <authorList>
            <person name="Feng X."/>
        </authorList>
    </citation>
    <scope>NUCLEOTIDE SEQUENCE</scope>
    <source>
        <strain evidence="10">NFK12</strain>
    </source>
</reference>
<keyword evidence="8" id="KW-0413">Isomerase</keyword>
<organism evidence="10 11">
    <name type="scientific">Pelagicoccus enzymogenes</name>
    <dbReference type="NCBI Taxonomy" id="2773457"/>
    <lineage>
        <taxon>Bacteria</taxon>
        <taxon>Pseudomonadati</taxon>
        <taxon>Verrucomicrobiota</taxon>
        <taxon>Opitutia</taxon>
        <taxon>Puniceicoccales</taxon>
        <taxon>Pelagicoccaceae</taxon>
        <taxon>Pelagicoccus</taxon>
    </lineage>
</organism>
<keyword evidence="11" id="KW-1185">Reference proteome</keyword>